<dbReference type="Proteomes" id="UP000188354">
    <property type="component" value="Chromosome LG01"/>
</dbReference>
<feature type="domain" description="Phytocyanin" evidence="20">
    <location>
        <begin position="373"/>
        <end position="477"/>
    </location>
</feature>
<protein>
    <recommendedName>
        <fullName evidence="4">glucan endo-1,3-beta-D-glucosidase</fullName>
        <ecNumber evidence="4">3.2.1.39</ecNumber>
    </recommendedName>
    <alternativeName>
        <fullName evidence="12">(1-&gt;3)-beta-glucan endohydrolase</fullName>
    </alternativeName>
    <alternativeName>
        <fullName evidence="13">Beta-1,3-endoglucanase</fullName>
    </alternativeName>
</protein>
<evidence type="ECO:0000256" key="14">
    <source>
        <dbReference type="ARBA" id="ARBA00035011"/>
    </source>
</evidence>
<accession>A0A1J7IYB2</accession>
<dbReference type="InterPro" id="IPR000490">
    <property type="entry name" value="Glyco_hydro_17"/>
</dbReference>
<keyword evidence="18" id="KW-1133">Transmembrane helix</keyword>
<evidence type="ECO:0000256" key="12">
    <source>
        <dbReference type="ARBA" id="ARBA00033335"/>
    </source>
</evidence>
<comment type="similarity">
    <text evidence="3 16">Belongs to the glycosyl hydrolase 17 family.</text>
</comment>
<evidence type="ECO:0000256" key="19">
    <source>
        <dbReference type="SAM" id="SignalP"/>
    </source>
</evidence>
<dbReference type="Gene3D" id="2.60.40.420">
    <property type="entry name" value="Cupredoxins - blue copper proteins"/>
    <property type="match status" value="1"/>
</dbReference>
<evidence type="ECO:0000256" key="5">
    <source>
        <dbReference type="ARBA" id="ARBA00022458"/>
    </source>
</evidence>
<comment type="subcellular location">
    <subcellularLocation>
        <location evidence="2">Endomembrane system</location>
    </subcellularLocation>
</comment>
<keyword evidence="5" id="KW-0536">Nodulation</keyword>
<dbReference type="Gramene" id="OIW19552">
    <property type="protein sequence ID" value="OIW19552"/>
    <property type="gene ID" value="TanjilG_07007"/>
</dbReference>
<feature type="chain" id="PRO_5009644946" description="glucan endo-1,3-beta-D-glucosidase" evidence="19">
    <location>
        <begin position="18"/>
        <end position="561"/>
    </location>
</feature>
<evidence type="ECO:0000256" key="18">
    <source>
        <dbReference type="SAM" id="Phobius"/>
    </source>
</evidence>
<dbReference type="InterPro" id="IPR008972">
    <property type="entry name" value="Cupredoxin"/>
</dbReference>
<evidence type="ECO:0000256" key="3">
    <source>
        <dbReference type="ARBA" id="ARBA00008773"/>
    </source>
</evidence>
<dbReference type="GO" id="GO:0009877">
    <property type="term" value="P:nodulation"/>
    <property type="evidence" value="ECO:0007669"/>
    <property type="project" value="UniProtKB-KW"/>
</dbReference>
<dbReference type="AlphaFoldDB" id="A0A1J7IYB2"/>
<reference evidence="21 22" key="1">
    <citation type="journal article" date="2017" name="Plant Biotechnol. J.">
        <title>A comprehensive draft genome sequence for lupin (Lupinus angustifolius), an emerging health food: insights into plant-microbe interactions and legume evolution.</title>
        <authorList>
            <person name="Hane J.K."/>
            <person name="Ming Y."/>
            <person name="Kamphuis L.G."/>
            <person name="Nelson M.N."/>
            <person name="Garg G."/>
            <person name="Atkins C.A."/>
            <person name="Bayer P.E."/>
            <person name="Bravo A."/>
            <person name="Bringans S."/>
            <person name="Cannon S."/>
            <person name="Edwards D."/>
            <person name="Foley R."/>
            <person name="Gao L.L."/>
            <person name="Harrison M.J."/>
            <person name="Huang W."/>
            <person name="Hurgobin B."/>
            <person name="Li S."/>
            <person name="Liu C.W."/>
            <person name="McGrath A."/>
            <person name="Morahan G."/>
            <person name="Murray J."/>
            <person name="Weller J."/>
            <person name="Jian J."/>
            <person name="Singh K.B."/>
        </authorList>
    </citation>
    <scope>NUCLEOTIDE SEQUENCE [LARGE SCALE GENOMIC DNA]</scope>
    <source>
        <strain evidence="22">cv. Tanjil</strain>
        <tissue evidence="21">Whole plant</tissue>
    </source>
</reference>
<proteinExistence type="inferred from homology"/>
<dbReference type="GO" id="GO:0005975">
    <property type="term" value="P:carbohydrate metabolic process"/>
    <property type="evidence" value="ECO:0007669"/>
    <property type="project" value="InterPro"/>
</dbReference>
<dbReference type="STRING" id="3871.A0A1J7IYB2"/>
<evidence type="ECO:0000256" key="10">
    <source>
        <dbReference type="ARBA" id="ARBA00023180"/>
    </source>
</evidence>
<evidence type="ECO:0000259" key="20">
    <source>
        <dbReference type="PROSITE" id="PS51485"/>
    </source>
</evidence>
<keyword evidence="8 18" id="KW-0472">Membrane</keyword>
<dbReference type="GO" id="GO:0012505">
    <property type="term" value="C:endomembrane system"/>
    <property type="evidence" value="ECO:0007669"/>
    <property type="project" value="UniProtKB-SubCell"/>
</dbReference>
<dbReference type="FunFam" id="2.60.40.420:FF:000034">
    <property type="entry name" value="Cupredoxin superfamily protein"/>
    <property type="match status" value="1"/>
</dbReference>
<comment type="similarity">
    <text evidence="14">Belongs to the early nodulin-like (ENODL) family.</text>
</comment>
<name>A0A1J7IYB2_LUPAN</name>
<keyword evidence="11" id="KW-0326">Glycosidase</keyword>
<dbReference type="FunFam" id="3.20.20.80:FF:000005">
    <property type="entry name" value="Glucan endo-1,3-beta-glucosidase 14"/>
    <property type="match status" value="1"/>
</dbReference>
<feature type="region of interest" description="Disordered" evidence="17">
    <location>
        <begin position="507"/>
        <end position="534"/>
    </location>
</feature>
<evidence type="ECO:0000256" key="8">
    <source>
        <dbReference type="ARBA" id="ARBA00023136"/>
    </source>
</evidence>
<organism evidence="21 22">
    <name type="scientific">Lupinus angustifolius</name>
    <name type="common">Narrow-leaved blue lupine</name>
    <dbReference type="NCBI Taxonomy" id="3871"/>
    <lineage>
        <taxon>Eukaryota</taxon>
        <taxon>Viridiplantae</taxon>
        <taxon>Streptophyta</taxon>
        <taxon>Embryophyta</taxon>
        <taxon>Tracheophyta</taxon>
        <taxon>Spermatophyta</taxon>
        <taxon>Magnoliopsida</taxon>
        <taxon>eudicotyledons</taxon>
        <taxon>Gunneridae</taxon>
        <taxon>Pentapetalae</taxon>
        <taxon>rosids</taxon>
        <taxon>fabids</taxon>
        <taxon>Fabales</taxon>
        <taxon>Fabaceae</taxon>
        <taxon>Papilionoideae</taxon>
        <taxon>50 kb inversion clade</taxon>
        <taxon>genistoids sensu lato</taxon>
        <taxon>core genistoids</taxon>
        <taxon>Genisteae</taxon>
        <taxon>Lupinus</taxon>
    </lineage>
</organism>
<dbReference type="Pfam" id="PF02298">
    <property type="entry name" value="Cu_bind_like"/>
    <property type="match status" value="1"/>
</dbReference>
<dbReference type="InterPro" id="IPR044965">
    <property type="entry name" value="Glyco_hydro_17_plant"/>
</dbReference>
<comment type="function">
    <text evidence="15">May act as a carbohydrate transporter.</text>
</comment>
<keyword evidence="10" id="KW-0325">Glycoprotein</keyword>
<dbReference type="SUPFAM" id="SSF51445">
    <property type="entry name" value="(Trans)glycosidases"/>
    <property type="match status" value="1"/>
</dbReference>
<evidence type="ECO:0000256" key="13">
    <source>
        <dbReference type="ARBA" id="ARBA00033417"/>
    </source>
</evidence>
<keyword evidence="22" id="KW-1185">Reference proteome</keyword>
<dbReference type="Pfam" id="PF00332">
    <property type="entry name" value="Glyco_hydro_17"/>
    <property type="match status" value="1"/>
</dbReference>
<feature type="signal peptide" evidence="19">
    <location>
        <begin position="1"/>
        <end position="17"/>
    </location>
</feature>
<dbReference type="Gene3D" id="3.20.20.80">
    <property type="entry name" value="Glycosidases"/>
    <property type="match status" value="1"/>
</dbReference>
<keyword evidence="9" id="KW-1015">Disulfide bond</keyword>
<dbReference type="GO" id="GO:0009055">
    <property type="term" value="F:electron transfer activity"/>
    <property type="evidence" value="ECO:0007669"/>
    <property type="project" value="InterPro"/>
</dbReference>
<evidence type="ECO:0000256" key="1">
    <source>
        <dbReference type="ARBA" id="ARBA00000382"/>
    </source>
</evidence>
<evidence type="ECO:0000256" key="6">
    <source>
        <dbReference type="ARBA" id="ARBA00022729"/>
    </source>
</evidence>
<keyword evidence="18" id="KW-0812">Transmembrane</keyword>
<dbReference type="PANTHER" id="PTHR32227">
    <property type="entry name" value="GLUCAN ENDO-1,3-BETA-GLUCOSIDASE BG1-RELATED-RELATED"/>
    <property type="match status" value="1"/>
</dbReference>
<gene>
    <name evidence="21" type="ORF">TanjilG_07007</name>
</gene>
<evidence type="ECO:0000313" key="22">
    <source>
        <dbReference type="Proteomes" id="UP000188354"/>
    </source>
</evidence>
<evidence type="ECO:0000256" key="4">
    <source>
        <dbReference type="ARBA" id="ARBA00012780"/>
    </source>
</evidence>
<evidence type="ECO:0000256" key="7">
    <source>
        <dbReference type="ARBA" id="ARBA00022801"/>
    </source>
</evidence>
<comment type="catalytic activity">
    <reaction evidence="1">
        <text>Hydrolysis of (1-&gt;3)-beta-D-glucosidic linkages in (1-&gt;3)-beta-D-glucans.</text>
        <dbReference type="EC" id="3.2.1.39"/>
    </reaction>
</comment>
<evidence type="ECO:0000256" key="17">
    <source>
        <dbReference type="SAM" id="MobiDB-lite"/>
    </source>
</evidence>
<dbReference type="SUPFAM" id="SSF49503">
    <property type="entry name" value="Cupredoxins"/>
    <property type="match status" value="1"/>
</dbReference>
<evidence type="ECO:0000313" key="21">
    <source>
        <dbReference type="EMBL" id="OIW19552.1"/>
    </source>
</evidence>
<sequence>MLSLLHVWFSVILKVQAFTGTYGVNYGRLANNIPSPDEVVTLLKAAKVRNVRIYDADHSVLKAFRGTGLEIVVGLTNGQLQDMSANADHALNWVKDNVQSFLPATRIVGIAVGNEVLGVEELSLWEALLGAVKNIYNATKKLHLDEMIEISTANSFAVFANSYPPSSCKFKDDVSQYMKPLLEFFSQIGSPFCLNAYPFLAYISDPENIELNYALFKPTKGIYDPKFRLRYDNMFDAQVDAAYAALENAGFDKMEVIVTETGWASNGDQNQVGANVSNARTYNYNLRKRLAKKKGTPHRPKNVVKAYIFAIFNENTKPGATSERNFGLFKADGSISYDIGFNGLNAGDSSHLSLKNIKNRGLSRSYAMSTKAEEYIVGGDIGWTSFPPGGASFYSKWASNFTFKLNDILVFNFESGKHSVAITTKSKYKKCDMSKTTPFLATGPARVTLDHKGKFYFACTFTSHCRSGQKLKVKVVTHSSPISSPSSPKAPPEEVYCPPLPSGLVPIPPSNEGTPSSSSSSSTVPGVIAPPPPPQTGSAMTLPVTFSLLLINIAFHVLLQF</sequence>
<evidence type="ECO:0000256" key="15">
    <source>
        <dbReference type="ARBA" id="ARBA00037626"/>
    </source>
</evidence>
<dbReference type="EC" id="3.2.1.39" evidence="4"/>
<dbReference type="PROSITE" id="PS51485">
    <property type="entry name" value="PHYTOCYANIN"/>
    <property type="match status" value="1"/>
</dbReference>
<dbReference type="GO" id="GO:0042973">
    <property type="term" value="F:glucan endo-1,3-beta-D-glucosidase activity"/>
    <property type="evidence" value="ECO:0007669"/>
    <property type="project" value="UniProtKB-EC"/>
</dbReference>
<keyword evidence="7" id="KW-0378">Hydrolase</keyword>
<evidence type="ECO:0000256" key="16">
    <source>
        <dbReference type="RuleBase" id="RU004335"/>
    </source>
</evidence>
<evidence type="ECO:0000256" key="11">
    <source>
        <dbReference type="ARBA" id="ARBA00023295"/>
    </source>
</evidence>
<evidence type="ECO:0000256" key="2">
    <source>
        <dbReference type="ARBA" id="ARBA00004308"/>
    </source>
</evidence>
<dbReference type="EMBL" id="CM007361">
    <property type="protein sequence ID" value="OIW19552.1"/>
    <property type="molecule type" value="Genomic_DNA"/>
</dbReference>
<dbReference type="InterPro" id="IPR003245">
    <property type="entry name" value="Phytocyanin_dom"/>
</dbReference>
<evidence type="ECO:0000256" key="9">
    <source>
        <dbReference type="ARBA" id="ARBA00023157"/>
    </source>
</evidence>
<feature type="transmembrane region" description="Helical" evidence="18">
    <location>
        <begin position="540"/>
        <end position="559"/>
    </location>
</feature>
<keyword evidence="6 19" id="KW-0732">Signal</keyword>
<dbReference type="InterPro" id="IPR017853">
    <property type="entry name" value="GH"/>
</dbReference>